<reference evidence="7 8" key="1">
    <citation type="journal article" date="2012" name="Stand. Genomic Sci.">
        <title>Genome sequence of the ocean sediment bacterium Saccharomonospora marina type strain (XMU15(T)).</title>
        <authorList>
            <person name="Klenk H.P."/>
            <person name="Lu M."/>
            <person name="Lucas S."/>
            <person name="Lapidus A."/>
            <person name="Copeland A."/>
            <person name="Pitluck S."/>
            <person name="Goodwin L.A."/>
            <person name="Han C."/>
            <person name="Tapia R."/>
            <person name="Brambilla E.M."/>
            <person name="Potter G."/>
            <person name="Land M."/>
            <person name="Ivanova N."/>
            <person name="Rohde M."/>
            <person name="Goker M."/>
            <person name="Detter J.C."/>
            <person name="Li W.J."/>
            <person name="Kyrpides N.C."/>
            <person name="Woyke T."/>
        </authorList>
    </citation>
    <scope>NUCLEOTIDE SEQUENCE [LARGE SCALE GENOMIC DNA]</scope>
    <source>
        <strain evidence="7 8">XMU15</strain>
    </source>
</reference>
<dbReference type="InterPro" id="IPR002933">
    <property type="entry name" value="Peptidase_M20"/>
</dbReference>
<keyword evidence="2" id="KW-0479">Metal-binding</keyword>
<evidence type="ECO:0000256" key="5">
    <source>
        <dbReference type="PIRSR" id="PIRSR037238-1"/>
    </source>
</evidence>
<dbReference type="Pfam" id="PF07687">
    <property type="entry name" value="M20_dimer"/>
    <property type="match status" value="1"/>
</dbReference>
<gene>
    <name evidence="7" type="ORF">SacmaDRAFT_3111</name>
</gene>
<dbReference type="SUPFAM" id="SSF53187">
    <property type="entry name" value="Zn-dependent exopeptidases"/>
    <property type="match status" value="1"/>
</dbReference>
<dbReference type="InterPro" id="IPR036264">
    <property type="entry name" value="Bact_exopeptidase_dim_dom"/>
</dbReference>
<dbReference type="Pfam" id="PF01546">
    <property type="entry name" value="Peptidase_M20"/>
    <property type="match status" value="1"/>
</dbReference>
<evidence type="ECO:0000259" key="6">
    <source>
        <dbReference type="Pfam" id="PF07687"/>
    </source>
</evidence>
<dbReference type="PIRSF" id="PIRSF037238">
    <property type="entry name" value="Carboxypeptidase_G2"/>
    <property type="match status" value="1"/>
</dbReference>
<dbReference type="SUPFAM" id="SSF55031">
    <property type="entry name" value="Bacterial exopeptidase dimerisation domain"/>
    <property type="match status" value="1"/>
</dbReference>
<evidence type="ECO:0000256" key="2">
    <source>
        <dbReference type="ARBA" id="ARBA00022723"/>
    </source>
</evidence>
<name>H5X7Q2_9PSEU</name>
<evidence type="ECO:0000256" key="3">
    <source>
        <dbReference type="ARBA" id="ARBA00022801"/>
    </source>
</evidence>
<keyword evidence="3" id="KW-0378">Hydrolase</keyword>
<accession>H5X7Q2</accession>
<dbReference type="InterPro" id="IPR001261">
    <property type="entry name" value="ArgE/DapE_CS"/>
</dbReference>
<dbReference type="InterPro" id="IPR017150">
    <property type="entry name" value="Pept_M20_glutamate_carboxypep"/>
</dbReference>
<organism evidence="7 8">
    <name type="scientific">Saccharomonospora marina XMU15</name>
    <dbReference type="NCBI Taxonomy" id="882083"/>
    <lineage>
        <taxon>Bacteria</taxon>
        <taxon>Bacillati</taxon>
        <taxon>Actinomycetota</taxon>
        <taxon>Actinomycetes</taxon>
        <taxon>Pseudonocardiales</taxon>
        <taxon>Pseudonocardiaceae</taxon>
        <taxon>Saccharomonospora</taxon>
    </lineage>
</organism>
<sequence>MSTSELVPPRRCAEVLSIESMRGRLPAMLADIEELVGCESPSSDLAAVAASADVVARVGARRLGRAPERIVQAGSTHLRWRFGDGPARVLLLGHHDTVWPIGSLATHPYTVDGDVLRGPGCFDMKAGLVVALHALAAVPDLTGVTLLVTGDEELGSPTSRELICAEATGCAAALVLEAAADGGALKTERKGVSLYRVGVTGRSAHAGLEPWRGVNATVELAHQVLAVEALADPALGTTVTPTVASAGSTTNTVPAGGELSVDVRVASTVEQQRIDAAMHGLRPVLGGATLELGGGPNRPPLEASSSQPLLDRAVALASALGLPPPRGAAVGGASDGNFTAGVGTPTLDGLGAVGGGAHADDEHVLVAELPARAALVAALVADVLEPGREAAPTATASGGGRSS</sequence>
<dbReference type="EMBL" id="CM001439">
    <property type="protein sequence ID" value="EHR51345.1"/>
    <property type="molecule type" value="Genomic_DNA"/>
</dbReference>
<keyword evidence="4" id="KW-0862">Zinc</keyword>
<dbReference type="InterPro" id="IPR050072">
    <property type="entry name" value="Peptidase_M20A"/>
</dbReference>
<dbReference type="PROSITE" id="PS00758">
    <property type="entry name" value="ARGE_DAPE_CPG2_1"/>
    <property type="match status" value="1"/>
</dbReference>
<comment type="cofactor">
    <cofactor evidence="1">
        <name>Zn(2+)</name>
        <dbReference type="ChEBI" id="CHEBI:29105"/>
    </cofactor>
</comment>
<evidence type="ECO:0000256" key="1">
    <source>
        <dbReference type="ARBA" id="ARBA00001947"/>
    </source>
</evidence>
<dbReference type="PANTHER" id="PTHR43808:SF9">
    <property type="entry name" value="BLL0789 PROTEIN"/>
    <property type="match status" value="1"/>
</dbReference>
<dbReference type="HOGENOM" id="CLU_021802_7_0_11"/>
<dbReference type="InterPro" id="IPR011650">
    <property type="entry name" value="Peptidase_M20_dimer"/>
</dbReference>
<protein>
    <submittedName>
        <fullName evidence="7">Acetylornithine deacetylase/succinyldiaminopimelate desuccinylase-like deacylase</fullName>
    </submittedName>
</protein>
<dbReference type="PANTHER" id="PTHR43808">
    <property type="entry name" value="ACETYLORNITHINE DEACETYLASE"/>
    <property type="match status" value="1"/>
</dbReference>
<dbReference type="Gene3D" id="3.40.630.10">
    <property type="entry name" value="Zn peptidases"/>
    <property type="match status" value="1"/>
</dbReference>
<dbReference type="AlphaFoldDB" id="H5X7Q2"/>
<dbReference type="STRING" id="882083.SacmaDRAFT_3111"/>
<feature type="active site" description="Proton acceptor" evidence="5">
    <location>
        <position position="152"/>
    </location>
</feature>
<evidence type="ECO:0000313" key="7">
    <source>
        <dbReference type="EMBL" id="EHR51345.1"/>
    </source>
</evidence>
<evidence type="ECO:0000256" key="4">
    <source>
        <dbReference type="ARBA" id="ARBA00022833"/>
    </source>
</evidence>
<dbReference type="Gene3D" id="3.30.70.360">
    <property type="match status" value="1"/>
</dbReference>
<evidence type="ECO:0000313" key="8">
    <source>
        <dbReference type="Proteomes" id="UP000004926"/>
    </source>
</evidence>
<keyword evidence="8" id="KW-1185">Reference proteome</keyword>
<dbReference type="GO" id="GO:0016787">
    <property type="term" value="F:hydrolase activity"/>
    <property type="evidence" value="ECO:0007669"/>
    <property type="project" value="UniProtKB-KW"/>
</dbReference>
<dbReference type="GO" id="GO:0046872">
    <property type="term" value="F:metal ion binding"/>
    <property type="evidence" value="ECO:0007669"/>
    <property type="project" value="UniProtKB-KW"/>
</dbReference>
<dbReference type="eggNOG" id="COG0624">
    <property type="taxonomic scope" value="Bacteria"/>
</dbReference>
<feature type="domain" description="Peptidase M20 dimerisation" evidence="6">
    <location>
        <begin position="187"/>
        <end position="278"/>
    </location>
</feature>
<dbReference type="Proteomes" id="UP000004926">
    <property type="component" value="Chromosome"/>
</dbReference>
<feature type="active site" evidence="5">
    <location>
        <position position="96"/>
    </location>
</feature>
<proteinExistence type="predicted"/>